<evidence type="ECO:0000256" key="2">
    <source>
        <dbReference type="ARBA" id="ARBA00012295"/>
    </source>
</evidence>
<dbReference type="InterPro" id="IPR000559">
    <property type="entry name" value="Formate_THF_ligase"/>
</dbReference>
<evidence type="ECO:0000313" key="7">
    <source>
        <dbReference type="EMBL" id="KRK22199.1"/>
    </source>
</evidence>
<keyword evidence="6" id="KW-0067">ATP-binding</keyword>
<evidence type="ECO:0000256" key="4">
    <source>
        <dbReference type="ARBA" id="ARBA00022598"/>
    </source>
</evidence>
<dbReference type="Pfam" id="PF01268">
    <property type="entry name" value="FTHFS"/>
    <property type="match status" value="1"/>
</dbReference>
<dbReference type="InterPro" id="IPR027417">
    <property type="entry name" value="P-loop_NTPase"/>
</dbReference>
<dbReference type="GO" id="GO:0005524">
    <property type="term" value="F:ATP binding"/>
    <property type="evidence" value="ECO:0007669"/>
    <property type="project" value="UniProtKB-KW"/>
</dbReference>
<dbReference type="EC" id="6.3.4.3" evidence="2"/>
<gene>
    <name evidence="7" type="ORF">FD24_GL001876</name>
</gene>
<dbReference type="SUPFAM" id="SSF52540">
    <property type="entry name" value="P-loop containing nucleoside triphosphate hydrolases"/>
    <property type="match status" value="1"/>
</dbReference>
<keyword evidence="4 7" id="KW-0436">Ligase</keyword>
<dbReference type="GO" id="GO:0006730">
    <property type="term" value="P:one-carbon metabolic process"/>
    <property type="evidence" value="ECO:0007669"/>
    <property type="project" value="UniProtKB-KW"/>
</dbReference>
<dbReference type="Gene3D" id="3.10.410.10">
    <property type="entry name" value="Formyltetrahydrofolate synthetase, domain 3"/>
    <property type="match status" value="1"/>
</dbReference>
<evidence type="ECO:0000256" key="3">
    <source>
        <dbReference type="ARBA" id="ARBA00022563"/>
    </source>
</evidence>
<evidence type="ECO:0000256" key="5">
    <source>
        <dbReference type="ARBA" id="ARBA00022741"/>
    </source>
</evidence>
<organism evidence="7 8">
    <name type="scientific">Lactiplantibacillus pentosus DSM 20314</name>
    <dbReference type="NCBI Taxonomy" id="1423791"/>
    <lineage>
        <taxon>Bacteria</taxon>
        <taxon>Bacillati</taxon>
        <taxon>Bacillota</taxon>
        <taxon>Bacilli</taxon>
        <taxon>Lactobacillales</taxon>
        <taxon>Lactobacillaceae</taxon>
        <taxon>Lactiplantibacillus</taxon>
    </lineage>
</organism>
<evidence type="ECO:0000313" key="8">
    <source>
        <dbReference type="Proteomes" id="UP000051020"/>
    </source>
</evidence>
<proteinExistence type="predicted"/>
<keyword evidence="3" id="KW-0554">One-carbon metabolism</keyword>
<evidence type="ECO:0000256" key="1">
    <source>
        <dbReference type="ARBA" id="ARBA00004777"/>
    </source>
</evidence>
<reference evidence="7 8" key="1">
    <citation type="journal article" date="2015" name="Genome Announc.">
        <title>Expanding the biotechnology potential of lactobacilli through comparative genomics of 213 strains and associated genera.</title>
        <authorList>
            <person name="Sun Z."/>
            <person name="Harris H.M."/>
            <person name="McCann A."/>
            <person name="Guo C."/>
            <person name="Argimon S."/>
            <person name="Zhang W."/>
            <person name="Yang X."/>
            <person name="Jeffery I.B."/>
            <person name="Cooney J.C."/>
            <person name="Kagawa T.F."/>
            <person name="Liu W."/>
            <person name="Song Y."/>
            <person name="Salvetti E."/>
            <person name="Wrobel A."/>
            <person name="Rasinkangas P."/>
            <person name="Parkhill J."/>
            <person name="Rea M.C."/>
            <person name="O'Sullivan O."/>
            <person name="Ritari J."/>
            <person name="Douillard F.P."/>
            <person name="Paul Ross R."/>
            <person name="Yang R."/>
            <person name="Briner A.E."/>
            <person name="Felis G.E."/>
            <person name="de Vos W.M."/>
            <person name="Barrangou R."/>
            <person name="Klaenhammer T.R."/>
            <person name="Caufield P.W."/>
            <person name="Cui Y."/>
            <person name="Zhang H."/>
            <person name="O'Toole P.W."/>
        </authorList>
    </citation>
    <scope>NUCLEOTIDE SEQUENCE [LARGE SCALE GENOMIC DNA]</scope>
    <source>
        <strain evidence="7 8">DSM 20314</strain>
    </source>
</reference>
<dbReference type="GO" id="GO:0004329">
    <property type="term" value="F:formate-tetrahydrofolate ligase activity"/>
    <property type="evidence" value="ECO:0007669"/>
    <property type="project" value="UniProtKB-EC"/>
</dbReference>
<dbReference type="AlphaFoldDB" id="A0A837R7S8"/>
<sequence length="113" mass="12140">METKIEAIVTKTYGGAKVSYSAKAKRQLKTFAKQGWDHLPVCMAKTQYSLSDNPKLLGAPTGFTINVREFVPKLGAGFIVALTGNVLTMPGLPKHPAALDMDITDDGKISGLF</sequence>
<dbReference type="FunFam" id="3.10.410.10:FF:000001">
    <property type="entry name" value="Putative formate--tetrahydrofolate ligase"/>
    <property type="match status" value="1"/>
</dbReference>
<dbReference type="Proteomes" id="UP000051020">
    <property type="component" value="Unassembled WGS sequence"/>
</dbReference>
<dbReference type="EMBL" id="AZCU01000025">
    <property type="protein sequence ID" value="KRK22199.1"/>
    <property type="molecule type" value="Genomic_DNA"/>
</dbReference>
<comment type="caution">
    <text evidence="7">The sequence shown here is derived from an EMBL/GenBank/DDBJ whole genome shotgun (WGS) entry which is preliminary data.</text>
</comment>
<keyword evidence="5" id="KW-0547">Nucleotide-binding</keyword>
<protein>
    <recommendedName>
        <fullName evidence="2">formate--tetrahydrofolate ligase</fullName>
        <ecNumber evidence="2">6.3.4.3</ecNumber>
    </recommendedName>
</protein>
<accession>A0A837R7S8</accession>
<comment type="pathway">
    <text evidence="1">One-carbon metabolism; tetrahydrofolate interconversion.</text>
</comment>
<name>A0A837R7S8_LACPE</name>
<evidence type="ECO:0000256" key="6">
    <source>
        <dbReference type="ARBA" id="ARBA00022840"/>
    </source>
</evidence>